<accession>A0A2P2Q9W3</accession>
<sequence>MVCSTCGEMFMCTTSPWILLYLPFSQSMVATLLGNR</sequence>
<name>A0A2P2Q9W3_RHIMU</name>
<reference evidence="1" key="1">
    <citation type="submission" date="2018-02" db="EMBL/GenBank/DDBJ databases">
        <title>Rhizophora mucronata_Transcriptome.</title>
        <authorList>
            <person name="Meera S.P."/>
            <person name="Sreeshan A."/>
            <person name="Augustine A."/>
        </authorList>
    </citation>
    <scope>NUCLEOTIDE SEQUENCE</scope>
    <source>
        <tissue evidence="1">Leaf</tissue>
    </source>
</reference>
<dbReference type="AlphaFoldDB" id="A0A2P2Q9W3"/>
<protein>
    <submittedName>
        <fullName evidence="1">Uncharacterized protein</fullName>
    </submittedName>
</protein>
<proteinExistence type="predicted"/>
<evidence type="ECO:0000313" key="1">
    <source>
        <dbReference type="EMBL" id="MBX63792.1"/>
    </source>
</evidence>
<organism evidence="1">
    <name type="scientific">Rhizophora mucronata</name>
    <name type="common">Asiatic mangrove</name>
    <dbReference type="NCBI Taxonomy" id="61149"/>
    <lineage>
        <taxon>Eukaryota</taxon>
        <taxon>Viridiplantae</taxon>
        <taxon>Streptophyta</taxon>
        <taxon>Embryophyta</taxon>
        <taxon>Tracheophyta</taxon>
        <taxon>Spermatophyta</taxon>
        <taxon>Magnoliopsida</taxon>
        <taxon>eudicotyledons</taxon>
        <taxon>Gunneridae</taxon>
        <taxon>Pentapetalae</taxon>
        <taxon>rosids</taxon>
        <taxon>fabids</taxon>
        <taxon>Malpighiales</taxon>
        <taxon>Rhizophoraceae</taxon>
        <taxon>Rhizophora</taxon>
    </lineage>
</organism>
<dbReference type="EMBL" id="GGEC01083308">
    <property type="protein sequence ID" value="MBX63792.1"/>
    <property type="molecule type" value="Transcribed_RNA"/>
</dbReference>